<proteinExistence type="predicted"/>
<dbReference type="STRING" id="397948.Cmaq_0657"/>
<dbReference type="eggNOG" id="arCOG10484">
    <property type="taxonomic scope" value="Archaea"/>
</dbReference>
<dbReference type="OrthoDB" id="24808at2157"/>
<keyword evidence="2" id="KW-1185">Reference proteome</keyword>
<dbReference type="RefSeq" id="WP_012185717.1">
    <property type="nucleotide sequence ID" value="NC_009954.1"/>
</dbReference>
<dbReference type="AlphaFoldDB" id="A8MCJ1"/>
<dbReference type="HOGENOM" id="CLU_2856904_0_0_2"/>
<sequence length="64" mass="7173">MSRARGFRSIRSKELVCFFCLRTIKPSEAKVVVINDELIGMNFKVIACSECAAKYGESIRLKAS</sequence>
<dbReference type="KEGG" id="cma:Cmaq_0657"/>
<dbReference type="GeneID" id="5710128"/>
<evidence type="ECO:0000313" key="1">
    <source>
        <dbReference type="EMBL" id="ABW01497.1"/>
    </source>
</evidence>
<reference evidence="1 2" key="1">
    <citation type="submission" date="2007-10" db="EMBL/GenBank/DDBJ databases">
        <title>Complete sequence of Caldivirga maquilingensis IC-167.</title>
        <authorList>
            <consortium name="US DOE Joint Genome Institute"/>
            <person name="Copeland A."/>
            <person name="Lucas S."/>
            <person name="Lapidus A."/>
            <person name="Barry K."/>
            <person name="Glavina del Rio T."/>
            <person name="Dalin E."/>
            <person name="Tice H."/>
            <person name="Pitluck S."/>
            <person name="Saunders E."/>
            <person name="Brettin T."/>
            <person name="Bruce D."/>
            <person name="Detter J.C."/>
            <person name="Han C."/>
            <person name="Schmutz J."/>
            <person name="Larimer F."/>
            <person name="Land M."/>
            <person name="Hauser L."/>
            <person name="Kyrpides N."/>
            <person name="Ivanova N."/>
            <person name="Biddle J.F."/>
            <person name="Zhang Z."/>
            <person name="Fitz-Gibbon S.T."/>
            <person name="Lowe T.M."/>
            <person name="Saltikov C."/>
            <person name="House C.H."/>
            <person name="Richardson P."/>
        </authorList>
    </citation>
    <scope>NUCLEOTIDE SEQUENCE [LARGE SCALE GENOMIC DNA]</scope>
    <source>
        <strain evidence="2">ATCC 700844 / DSM 13496 / JCM 10307 / IC-167</strain>
    </source>
</reference>
<dbReference type="Proteomes" id="UP000001137">
    <property type="component" value="Chromosome"/>
</dbReference>
<dbReference type="EMBL" id="CP000852">
    <property type="protein sequence ID" value="ABW01497.1"/>
    <property type="molecule type" value="Genomic_DNA"/>
</dbReference>
<gene>
    <name evidence="1" type="ordered locus">Cmaq_0657</name>
</gene>
<protein>
    <submittedName>
        <fullName evidence="1">Uncharacterized protein</fullName>
    </submittedName>
</protein>
<evidence type="ECO:0000313" key="2">
    <source>
        <dbReference type="Proteomes" id="UP000001137"/>
    </source>
</evidence>
<name>A8MCJ1_CALMQ</name>
<organism evidence="1 2">
    <name type="scientific">Caldivirga maquilingensis (strain ATCC 700844 / DSM 13496 / JCM 10307 / IC-167)</name>
    <dbReference type="NCBI Taxonomy" id="397948"/>
    <lineage>
        <taxon>Archaea</taxon>
        <taxon>Thermoproteota</taxon>
        <taxon>Thermoprotei</taxon>
        <taxon>Thermoproteales</taxon>
        <taxon>Thermoproteaceae</taxon>
        <taxon>Caldivirga</taxon>
    </lineage>
</organism>
<accession>A8MCJ1</accession>